<proteinExistence type="predicted"/>
<gene>
    <name evidence="2" type="ORF">AWZ03_011183</name>
</gene>
<sequence length="72" mass="7488">MQQLLQQLSAISESWQMQETKTKSIIHAAGSIGCGCGCGCDCGCGPVSDSLPRTTGQLDSGWTTQPVSQPTS</sequence>
<dbReference type="Proteomes" id="UP000295192">
    <property type="component" value="Unassembled WGS sequence"/>
</dbReference>
<dbReference type="AlphaFoldDB" id="A0A484B0Z4"/>
<accession>A0A484B0Z4</accession>
<evidence type="ECO:0000256" key="1">
    <source>
        <dbReference type="SAM" id="MobiDB-lite"/>
    </source>
</evidence>
<reference evidence="2 3" key="1">
    <citation type="journal article" date="2019" name="J. Hered.">
        <title>An Improved Genome Assembly for Drosophila navojoa, the Basal Species in the mojavensis Cluster.</title>
        <authorList>
            <person name="Vanderlinde T."/>
            <person name="Dupim E.G."/>
            <person name="Nazario-Yepiz N.O."/>
            <person name="Carvalho A.B."/>
        </authorList>
    </citation>
    <scope>NUCLEOTIDE SEQUENCE [LARGE SCALE GENOMIC DNA]</scope>
    <source>
        <strain evidence="2">Navoj_Jal97</strain>
        <tissue evidence="2">Whole organism</tissue>
    </source>
</reference>
<dbReference type="EMBL" id="LSRL02000236">
    <property type="protein sequence ID" value="TDG42398.1"/>
    <property type="molecule type" value="Genomic_DNA"/>
</dbReference>
<evidence type="ECO:0000313" key="3">
    <source>
        <dbReference type="Proteomes" id="UP000295192"/>
    </source>
</evidence>
<organism evidence="2 3">
    <name type="scientific">Drosophila navojoa</name>
    <name type="common">Fruit fly</name>
    <dbReference type="NCBI Taxonomy" id="7232"/>
    <lineage>
        <taxon>Eukaryota</taxon>
        <taxon>Metazoa</taxon>
        <taxon>Ecdysozoa</taxon>
        <taxon>Arthropoda</taxon>
        <taxon>Hexapoda</taxon>
        <taxon>Insecta</taxon>
        <taxon>Pterygota</taxon>
        <taxon>Neoptera</taxon>
        <taxon>Endopterygota</taxon>
        <taxon>Diptera</taxon>
        <taxon>Brachycera</taxon>
        <taxon>Muscomorpha</taxon>
        <taxon>Ephydroidea</taxon>
        <taxon>Drosophilidae</taxon>
        <taxon>Drosophila</taxon>
    </lineage>
</organism>
<name>A0A484B0Z4_DRONA</name>
<evidence type="ECO:0000313" key="2">
    <source>
        <dbReference type="EMBL" id="TDG42398.1"/>
    </source>
</evidence>
<protein>
    <submittedName>
        <fullName evidence="2">Uncharacterized protein</fullName>
    </submittedName>
</protein>
<keyword evidence="3" id="KW-1185">Reference proteome</keyword>
<feature type="region of interest" description="Disordered" evidence="1">
    <location>
        <begin position="53"/>
        <end position="72"/>
    </location>
</feature>
<comment type="caution">
    <text evidence="2">The sequence shown here is derived from an EMBL/GenBank/DDBJ whole genome shotgun (WGS) entry which is preliminary data.</text>
</comment>